<feature type="non-terminal residue" evidence="1">
    <location>
        <position position="144"/>
    </location>
</feature>
<organism evidence="1 2">
    <name type="scientific">Diversispora eburnea</name>
    <dbReference type="NCBI Taxonomy" id="1213867"/>
    <lineage>
        <taxon>Eukaryota</taxon>
        <taxon>Fungi</taxon>
        <taxon>Fungi incertae sedis</taxon>
        <taxon>Mucoromycota</taxon>
        <taxon>Glomeromycotina</taxon>
        <taxon>Glomeromycetes</taxon>
        <taxon>Diversisporales</taxon>
        <taxon>Diversisporaceae</taxon>
        <taxon>Diversispora</taxon>
    </lineage>
</organism>
<accession>A0A9N9C583</accession>
<dbReference type="AlphaFoldDB" id="A0A9N9C583"/>
<evidence type="ECO:0000313" key="2">
    <source>
        <dbReference type="Proteomes" id="UP000789706"/>
    </source>
</evidence>
<reference evidence="1" key="1">
    <citation type="submission" date="2021-06" db="EMBL/GenBank/DDBJ databases">
        <authorList>
            <person name="Kallberg Y."/>
            <person name="Tangrot J."/>
            <person name="Rosling A."/>
        </authorList>
    </citation>
    <scope>NUCLEOTIDE SEQUENCE</scope>
    <source>
        <strain evidence="1">AZ414A</strain>
    </source>
</reference>
<dbReference type="OrthoDB" id="2318560at2759"/>
<evidence type="ECO:0000313" key="1">
    <source>
        <dbReference type="EMBL" id="CAG8588179.1"/>
    </source>
</evidence>
<proteinExistence type="predicted"/>
<protein>
    <submittedName>
        <fullName evidence="1">8793_t:CDS:1</fullName>
    </submittedName>
</protein>
<dbReference type="EMBL" id="CAJVPK010001478">
    <property type="protein sequence ID" value="CAG8588179.1"/>
    <property type="molecule type" value="Genomic_DNA"/>
</dbReference>
<name>A0A9N9C583_9GLOM</name>
<keyword evidence="2" id="KW-1185">Reference proteome</keyword>
<dbReference type="Proteomes" id="UP000789706">
    <property type="component" value="Unassembled WGS sequence"/>
</dbReference>
<gene>
    <name evidence="1" type="ORF">DEBURN_LOCUS8914</name>
</gene>
<sequence length="144" mass="17008">MSQKTGKKIKYCPAGHSSREIVYSDCHNFIYSSGRCDLCTREHFIQEFKTWSSGNSNIDKIIQESQINNIYYKLQWIPYDNFQNIEYIADGGHCYVYSAILKNGGIKENWNFIKQDWKYHSIDREIALKEILDSRFDIAEFLKV</sequence>
<comment type="caution">
    <text evidence="1">The sequence shown here is derived from an EMBL/GenBank/DDBJ whole genome shotgun (WGS) entry which is preliminary data.</text>
</comment>